<dbReference type="RefSeq" id="WP_230004215.1">
    <property type="nucleotide sequence ID" value="NZ_CP087134.1"/>
</dbReference>
<evidence type="ECO:0008006" key="4">
    <source>
        <dbReference type="Google" id="ProtNLM"/>
    </source>
</evidence>
<evidence type="ECO:0000256" key="1">
    <source>
        <dbReference type="SAM" id="SignalP"/>
    </source>
</evidence>
<dbReference type="Proteomes" id="UP001273350">
    <property type="component" value="Unassembled WGS sequence"/>
</dbReference>
<sequence>MKKYLLIFTAIACIFSLNCFGQNNDIVLANVKMKNAKSKSDKIPNTDLVVESYRVEETINMAFGNRTTTYEVSKLDMVNTYDLGPNNTRKVIPQYAKPKEKTLGTTIETKAIVDTLKVAVKPVKVNVLPPAKKEKYITINVVNTYEKVLDRGYKSIEMLKKVADRSYFENDMINAAKHYAQLFEMSTNLEASYYFRYAQALKGINEMEKSEEMMQLFKSKNGSK</sequence>
<feature type="chain" id="PRO_5045411509" description="DUF4294 domain-containing protein" evidence="1">
    <location>
        <begin position="22"/>
        <end position="224"/>
    </location>
</feature>
<proteinExistence type="predicted"/>
<keyword evidence="3" id="KW-1185">Reference proteome</keyword>
<accession>A0ABU4RDE6</accession>
<comment type="caution">
    <text evidence="2">The sequence shown here is derived from an EMBL/GenBank/DDBJ whole genome shotgun (WGS) entry which is preliminary data.</text>
</comment>
<gene>
    <name evidence="2" type="ORF">SGQ83_14630</name>
</gene>
<evidence type="ECO:0000313" key="2">
    <source>
        <dbReference type="EMBL" id="MDX6190595.1"/>
    </source>
</evidence>
<protein>
    <recommendedName>
        <fullName evidence="4">DUF4294 domain-containing protein</fullName>
    </recommendedName>
</protein>
<reference evidence="2 3" key="1">
    <citation type="submission" date="2023-11" db="EMBL/GenBank/DDBJ databases">
        <title>Unpublished Manusciprt.</title>
        <authorList>
            <person name="Saticioglu I.B."/>
            <person name="Ay H."/>
            <person name="Ajmi N."/>
            <person name="Altun S."/>
            <person name="Duman M."/>
        </authorList>
    </citation>
    <scope>NUCLEOTIDE SEQUENCE [LARGE SCALE GENOMIC DNA]</scope>
    <source>
        <strain evidence="2 3">Fl-318</strain>
    </source>
</reference>
<organism evidence="2 3">
    <name type="scientific">Flavobacterium cupriresistens</name>
    <dbReference type="NCBI Taxonomy" id="2893885"/>
    <lineage>
        <taxon>Bacteria</taxon>
        <taxon>Pseudomonadati</taxon>
        <taxon>Bacteroidota</taxon>
        <taxon>Flavobacteriia</taxon>
        <taxon>Flavobacteriales</taxon>
        <taxon>Flavobacteriaceae</taxon>
        <taxon>Flavobacterium</taxon>
    </lineage>
</organism>
<dbReference type="EMBL" id="JAWXVI010000007">
    <property type="protein sequence ID" value="MDX6190595.1"/>
    <property type="molecule type" value="Genomic_DNA"/>
</dbReference>
<name>A0ABU4RDE6_9FLAO</name>
<feature type="signal peptide" evidence="1">
    <location>
        <begin position="1"/>
        <end position="21"/>
    </location>
</feature>
<keyword evidence="1" id="KW-0732">Signal</keyword>
<evidence type="ECO:0000313" key="3">
    <source>
        <dbReference type="Proteomes" id="UP001273350"/>
    </source>
</evidence>